<accession>A0AAV4XFE4</accession>
<comment type="caution">
    <text evidence="3">The sequence shown here is derived from an EMBL/GenBank/DDBJ whole genome shotgun (WGS) entry which is preliminary data.</text>
</comment>
<feature type="non-terminal residue" evidence="3">
    <location>
        <position position="1"/>
    </location>
</feature>
<dbReference type="EMBL" id="BPLR01017707">
    <property type="protein sequence ID" value="GIY93792.1"/>
    <property type="molecule type" value="Genomic_DNA"/>
</dbReference>
<dbReference type="GO" id="GO:0008083">
    <property type="term" value="F:growth factor activity"/>
    <property type="evidence" value="ECO:0007669"/>
    <property type="project" value="InterPro"/>
</dbReference>
<proteinExistence type="predicted"/>
<sequence length="116" mass="13525">LEIETICPNIMTAPTLELRDKIKKLGIGLSDISYDLNQGNKMDILIGSLPVTRKREKEHVQLKRTQQMVNDQFLETQRLQVMDMRRMQSVLTSEQQRQISGAKKRDERKMELLKGK</sequence>
<feature type="compositionally biased region" description="Polar residues" evidence="1">
    <location>
        <begin position="90"/>
        <end position="99"/>
    </location>
</feature>
<evidence type="ECO:0000313" key="4">
    <source>
        <dbReference type="Proteomes" id="UP001054945"/>
    </source>
</evidence>
<organism evidence="3 4">
    <name type="scientific">Caerostris extrusa</name>
    <name type="common">Bark spider</name>
    <name type="synonym">Caerostris bankana</name>
    <dbReference type="NCBI Taxonomy" id="172846"/>
    <lineage>
        <taxon>Eukaryota</taxon>
        <taxon>Metazoa</taxon>
        <taxon>Ecdysozoa</taxon>
        <taxon>Arthropoda</taxon>
        <taxon>Chelicerata</taxon>
        <taxon>Arachnida</taxon>
        <taxon>Araneae</taxon>
        <taxon>Araneomorphae</taxon>
        <taxon>Entelegynae</taxon>
        <taxon>Araneoidea</taxon>
        <taxon>Araneidae</taxon>
        <taxon>Caerostris</taxon>
    </lineage>
</organism>
<dbReference type="Pfam" id="PF03528">
    <property type="entry name" value="Rabaptin"/>
    <property type="match status" value="1"/>
</dbReference>
<dbReference type="AlphaFoldDB" id="A0AAV4XFE4"/>
<protein>
    <recommendedName>
        <fullName evidence="2">Rabaptin coiled-coil domain-containing protein</fullName>
    </recommendedName>
</protein>
<keyword evidence="4" id="KW-1185">Reference proteome</keyword>
<dbReference type="Proteomes" id="UP001054945">
    <property type="component" value="Unassembled WGS sequence"/>
</dbReference>
<feature type="domain" description="Rabaptin coiled-coil" evidence="2">
    <location>
        <begin position="56"/>
        <end position="109"/>
    </location>
</feature>
<feature type="compositionally biased region" description="Basic and acidic residues" evidence="1">
    <location>
        <begin position="103"/>
        <end position="116"/>
    </location>
</feature>
<dbReference type="InterPro" id="IPR018514">
    <property type="entry name" value="Rabaptin_CC"/>
</dbReference>
<evidence type="ECO:0000256" key="1">
    <source>
        <dbReference type="SAM" id="MobiDB-lite"/>
    </source>
</evidence>
<name>A0AAV4XFE4_CAEEX</name>
<gene>
    <name evidence="3" type="ORF">CEXT_213931</name>
</gene>
<reference evidence="3 4" key="1">
    <citation type="submission" date="2021-06" db="EMBL/GenBank/DDBJ databases">
        <title>Caerostris extrusa draft genome.</title>
        <authorList>
            <person name="Kono N."/>
            <person name="Arakawa K."/>
        </authorList>
    </citation>
    <scope>NUCLEOTIDE SEQUENCE [LARGE SCALE GENOMIC DNA]</scope>
</reference>
<evidence type="ECO:0000313" key="3">
    <source>
        <dbReference type="EMBL" id="GIY93792.1"/>
    </source>
</evidence>
<evidence type="ECO:0000259" key="2">
    <source>
        <dbReference type="Pfam" id="PF03528"/>
    </source>
</evidence>
<feature type="region of interest" description="Disordered" evidence="1">
    <location>
        <begin position="90"/>
        <end position="116"/>
    </location>
</feature>
<dbReference type="GO" id="GO:0005096">
    <property type="term" value="F:GTPase activator activity"/>
    <property type="evidence" value="ECO:0007669"/>
    <property type="project" value="InterPro"/>
</dbReference>